<dbReference type="Proteomes" id="UP000683360">
    <property type="component" value="Unassembled WGS sequence"/>
</dbReference>
<sequence>MNTYNSSGTQPLIMFILICKFHCTLSKAIYPCMFIADDNVQDFDYLLEDPLPILKLDVNVQNSAFQNESVLYEEVNKFVTGMYDAIDINGVPVNGSKREVMMFTGPENDLKVQSKEPDMDGFEDIVIDMNTDDHWRKFIMELCQGQIVNNIIPSGILISIGSILSNDYQWLIDFIDGDFVSYENTSAWSNLMNVFQKTLSANIRPQDILPYLTEKSIISDKDSIEVDQLCGMYGENEAMFRLLTHLPKRKPNDWYPEFINILYENGYAYVVKKSTQRKLQVHSSALFESIDEKPEISNKKQSSDNRLEQDDWLYLHRSTMHELSTSIYETDLMYYKPNESANENLLAWTAQTKLPSTALRDQMNEGYEDLEDTETEDYDYDDDGLSQQNEPLTLRSYQQELARPGLQGKNCIIVAPAGSGKTHVALKIIQEHMTKVRARRHPKVIFWLNKKHLHNNKRHVLVVTSQLLVNALIEQDVKIDDFTLMVFDECHLARADHSYNRIMHVYMDQKMKYKADKTRLPMVSIL</sequence>
<dbReference type="GO" id="GO:0016787">
    <property type="term" value="F:hydrolase activity"/>
    <property type="evidence" value="ECO:0007669"/>
    <property type="project" value="UniProtKB-KW"/>
</dbReference>
<keyword evidence="4" id="KW-0832">Ubl conjugation</keyword>
<name>A0A8S3SU74_MYTED</name>
<dbReference type="GO" id="GO:0005737">
    <property type="term" value="C:cytoplasm"/>
    <property type="evidence" value="ECO:0007669"/>
    <property type="project" value="TreeGrafter"/>
</dbReference>
<proteinExistence type="predicted"/>
<feature type="chain" id="PRO_5035941818" evidence="6">
    <location>
        <begin position="27"/>
        <end position="526"/>
    </location>
</feature>
<evidence type="ECO:0000313" key="10">
    <source>
        <dbReference type="Proteomes" id="UP000683360"/>
    </source>
</evidence>
<dbReference type="InterPro" id="IPR051363">
    <property type="entry name" value="RLR_Helicase"/>
</dbReference>
<dbReference type="GO" id="GO:0003677">
    <property type="term" value="F:DNA binding"/>
    <property type="evidence" value="ECO:0007669"/>
    <property type="project" value="InterPro"/>
</dbReference>
<dbReference type="Pfam" id="PF16739">
    <property type="entry name" value="CARD_2"/>
    <property type="match status" value="1"/>
</dbReference>
<dbReference type="InterPro" id="IPR011029">
    <property type="entry name" value="DEATH-like_dom_sf"/>
</dbReference>
<dbReference type="InterPro" id="IPR027417">
    <property type="entry name" value="P-loop_NTPase"/>
</dbReference>
<evidence type="ECO:0000259" key="8">
    <source>
        <dbReference type="Pfam" id="PF16739"/>
    </source>
</evidence>
<dbReference type="SUPFAM" id="SSF47986">
    <property type="entry name" value="DEATH domain"/>
    <property type="match status" value="1"/>
</dbReference>
<feature type="domain" description="Caspase recruitment" evidence="8">
    <location>
        <begin position="190"/>
        <end position="273"/>
    </location>
</feature>
<comment type="caution">
    <text evidence="9">The sequence shown here is derived from an EMBL/GenBank/DDBJ whole genome shotgun (WGS) entry which is preliminary data.</text>
</comment>
<dbReference type="GO" id="GO:0005524">
    <property type="term" value="F:ATP binding"/>
    <property type="evidence" value="ECO:0007669"/>
    <property type="project" value="InterPro"/>
</dbReference>
<dbReference type="GO" id="GO:0045087">
    <property type="term" value="P:innate immune response"/>
    <property type="evidence" value="ECO:0007669"/>
    <property type="project" value="UniProtKB-KW"/>
</dbReference>
<dbReference type="EC" id="3.6.4.13" evidence="9"/>
<keyword evidence="1" id="KW-1017">Isopeptide bond</keyword>
<gene>
    <name evidence="9" type="ORF">MEDL_37668</name>
</gene>
<organism evidence="9 10">
    <name type="scientific">Mytilus edulis</name>
    <name type="common">Blue mussel</name>
    <dbReference type="NCBI Taxonomy" id="6550"/>
    <lineage>
        <taxon>Eukaryota</taxon>
        <taxon>Metazoa</taxon>
        <taxon>Spiralia</taxon>
        <taxon>Lophotrochozoa</taxon>
        <taxon>Mollusca</taxon>
        <taxon>Bivalvia</taxon>
        <taxon>Autobranchia</taxon>
        <taxon>Pteriomorphia</taxon>
        <taxon>Mytilida</taxon>
        <taxon>Mytiloidea</taxon>
        <taxon>Mytilidae</taxon>
        <taxon>Mytilinae</taxon>
        <taxon>Mytilus</taxon>
    </lineage>
</organism>
<reference evidence="9" key="1">
    <citation type="submission" date="2021-03" db="EMBL/GenBank/DDBJ databases">
        <authorList>
            <person name="Bekaert M."/>
        </authorList>
    </citation>
    <scope>NUCLEOTIDE SEQUENCE</scope>
</reference>
<evidence type="ECO:0000256" key="2">
    <source>
        <dbReference type="ARBA" id="ARBA00022553"/>
    </source>
</evidence>
<dbReference type="SUPFAM" id="SSF52540">
    <property type="entry name" value="P-loop containing nucleoside triphosphate hydrolases"/>
    <property type="match status" value="1"/>
</dbReference>
<dbReference type="OrthoDB" id="6150506at2759"/>
<keyword evidence="3" id="KW-0399">Innate immunity</keyword>
<dbReference type="InterPro" id="IPR006935">
    <property type="entry name" value="Helicase/UvrB_N"/>
</dbReference>
<evidence type="ECO:0000256" key="4">
    <source>
        <dbReference type="ARBA" id="ARBA00022843"/>
    </source>
</evidence>
<dbReference type="CDD" id="cd01671">
    <property type="entry name" value="CARD"/>
    <property type="match status" value="1"/>
</dbReference>
<protein>
    <submittedName>
        <fullName evidence="9">DDX58</fullName>
        <ecNumber evidence="9">3.6.4.13</ecNumber>
    </submittedName>
</protein>
<dbReference type="Gene3D" id="3.40.50.300">
    <property type="entry name" value="P-loop containing nucleotide triphosphate hydrolases"/>
    <property type="match status" value="2"/>
</dbReference>
<accession>A0A8S3SU74</accession>
<dbReference type="EMBL" id="CAJPWZ010001806">
    <property type="protein sequence ID" value="CAG2224485.1"/>
    <property type="molecule type" value="Genomic_DNA"/>
</dbReference>
<keyword evidence="2" id="KW-0597">Phosphoprotein</keyword>
<evidence type="ECO:0000256" key="6">
    <source>
        <dbReference type="SAM" id="SignalP"/>
    </source>
</evidence>
<keyword evidence="6" id="KW-0732">Signal</keyword>
<dbReference type="GO" id="GO:0003724">
    <property type="term" value="F:RNA helicase activity"/>
    <property type="evidence" value="ECO:0007669"/>
    <property type="project" value="UniProtKB-EC"/>
</dbReference>
<dbReference type="Gene3D" id="1.10.533.10">
    <property type="entry name" value="Death Domain, Fas"/>
    <property type="match status" value="1"/>
</dbReference>
<evidence type="ECO:0000256" key="1">
    <source>
        <dbReference type="ARBA" id="ARBA00022499"/>
    </source>
</evidence>
<keyword evidence="5" id="KW-0391">Immunity</keyword>
<dbReference type="PANTHER" id="PTHR14074">
    <property type="entry name" value="HELICASE WITH DEATH DOMAIN-RELATED"/>
    <property type="match status" value="1"/>
</dbReference>
<dbReference type="PANTHER" id="PTHR14074:SF16">
    <property type="entry name" value="ANTIVIRAL INNATE IMMUNE RESPONSE RECEPTOR RIG-I"/>
    <property type="match status" value="1"/>
</dbReference>
<dbReference type="Pfam" id="PF04851">
    <property type="entry name" value="ResIII"/>
    <property type="match status" value="1"/>
</dbReference>
<evidence type="ECO:0000313" key="9">
    <source>
        <dbReference type="EMBL" id="CAG2224485.1"/>
    </source>
</evidence>
<feature type="domain" description="Helicase/UvrB N-terminal" evidence="7">
    <location>
        <begin position="392"/>
        <end position="453"/>
    </location>
</feature>
<evidence type="ECO:0000256" key="3">
    <source>
        <dbReference type="ARBA" id="ARBA00022588"/>
    </source>
</evidence>
<evidence type="ECO:0000259" key="7">
    <source>
        <dbReference type="Pfam" id="PF04851"/>
    </source>
</evidence>
<keyword evidence="9" id="KW-0378">Hydrolase</keyword>
<dbReference type="InterPro" id="IPR031964">
    <property type="entry name" value="CARD_dom"/>
</dbReference>
<feature type="signal peptide" evidence="6">
    <location>
        <begin position="1"/>
        <end position="26"/>
    </location>
</feature>
<keyword evidence="10" id="KW-1185">Reference proteome</keyword>
<evidence type="ECO:0000256" key="5">
    <source>
        <dbReference type="ARBA" id="ARBA00022859"/>
    </source>
</evidence>
<dbReference type="AlphaFoldDB" id="A0A8S3SU74"/>